<evidence type="ECO:0000313" key="3">
    <source>
        <dbReference type="Proteomes" id="UP000004478"/>
    </source>
</evidence>
<dbReference type="OrthoDB" id="1445731at2"/>
<comment type="caution">
    <text evidence="2">The sequence shown here is derived from an EMBL/GenBank/DDBJ whole genome shotgun (WGS) entry which is preliminary data.</text>
</comment>
<keyword evidence="3" id="KW-1185">Reference proteome</keyword>
<organism evidence="2 3">
    <name type="scientific">Cecembia lonarensis (strain CCUG 58316 / KCTC 22772 / LW9)</name>
    <dbReference type="NCBI Taxonomy" id="1225176"/>
    <lineage>
        <taxon>Bacteria</taxon>
        <taxon>Pseudomonadati</taxon>
        <taxon>Bacteroidota</taxon>
        <taxon>Cytophagia</taxon>
        <taxon>Cytophagales</taxon>
        <taxon>Cyclobacteriaceae</taxon>
        <taxon>Cecembia</taxon>
    </lineage>
</organism>
<proteinExistence type="predicted"/>
<dbReference type="EMBL" id="AMGM01000043">
    <property type="protein sequence ID" value="EKB48732.1"/>
    <property type="molecule type" value="Genomic_DNA"/>
</dbReference>
<feature type="chain" id="PRO_5003850310" description="Lipoprotein" evidence="1">
    <location>
        <begin position="21"/>
        <end position="167"/>
    </location>
</feature>
<keyword evidence="1" id="KW-0732">Signal</keyword>
<dbReference type="AlphaFoldDB" id="K1L999"/>
<reference evidence="2 3" key="1">
    <citation type="journal article" date="2012" name="J. Bacteriol.">
        <title>Draft Genome Sequence of Cecembia lonarensis Strain LW9T, Isolated from Lonar Lake, a Haloalkaline Lake in India.</title>
        <authorList>
            <person name="Shivaji S."/>
            <person name="Ara S."/>
            <person name="Singh A."/>
            <person name="Pinnaka A.K."/>
        </authorList>
    </citation>
    <scope>NUCLEOTIDE SEQUENCE [LARGE SCALE GENOMIC DNA]</scope>
    <source>
        <strain evidence="2 3">LW9</strain>
    </source>
</reference>
<name>K1L999_CECL9</name>
<evidence type="ECO:0008006" key="4">
    <source>
        <dbReference type="Google" id="ProtNLM"/>
    </source>
</evidence>
<accession>K1L999</accession>
<evidence type="ECO:0000256" key="1">
    <source>
        <dbReference type="SAM" id="SignalP"/>
    </source>
</evidence>
<sequence>MKNPIYILPLVLLFLFSACSNEEQMPTIGGFTLDRVLTLKILDEEGNDLLDPDHERYLDPSKIKVFYERDGRMVEFIQSHLDMPRNFRVDPPHEFQDTYLMFLVLDSEKTVIQWNENESDTIRAEFFKYSGRDFLLKVTKVFFNGELKWDVESKSRRKVTIIKPIIL</sequence>
<feature type="signal peptide" evidence="1">
    <location>
        <begin position="1"/>
        <end position="20"/>
    </location>
</feature>
<dbReference type="PROSITE" id="PS51257">
    <property type="entry name" value="PROKAR_LIPOPROTEIN"/>
    <property type="match status" value="1"/>
</dbReference>
<protein>
    <recommendedName>
        <fullName evidence="4">Lipoprotein</fullName>
    </recommendedName>
</protein>
<dbReference type="Proteomes" id="UP000004478">
    <property type="component" value="Unassembled WGS sequence"/>
</dbReference>
<dbReference type="RefSeq" id="WP_009185650.1">
    <property type="nucleotide sequence ID" value="NZ_AMGM01000043.1"/>
</dbReference>
<gene>
    <name evidence="2" type="ORF">B879_02627</name>
</gene>
<evidence type="ECO:0000313" key="2">
    <source>
        <dbReference type="EMBL" id="EKB48732.1"/>
    </source>
</evidence>